<sequence length="91" mass="10469">MRKIEKRGEKVRGGQAEVRATFMQTGEYGDGRARERGQEETTDRECDDHDEMREAKGSETGSETLRSDRFLQQSLRSWLVDLQKTATLFAL</sequence>
<evidence type="ECO:0000256" key="1">
    <source>
        <dbReference type="SAM" id="MobiDB-lite"/>
    </source>
</evidence>
<reference evidence="2" key="1">
    <citation type="journal article" date="2023" name="G3 (Bethesda)">
        <title>A reference genome for the long-term kleptoplast-retaining sea slug Elysia crispata morphotype clarki.</title>
        <authorList>
            <person name="Eastman K.E."/>
            <person name="Pendleton A.L."/>
            <person name="Shaikh M.A."/>
            <person name="Suttiyut T."/>
            <person name="Ogas R."/>
            <person name="Tomko P."/>
            <person name="Gavelis G."/>
            <person name="Widhalm J.R."/>
            <person name="Wisecaver J.H."/>
        </authorList>
    </citation>
    <scope>NUCLEOTIDE SEQUENCE</scope>
    <source>
        <strain evidence="2">ECLA1</strain>
    </source>
</reference>
<dbReference type="EMBL" id="JAWDGP010004366">
    <property type="protein sequence ID" value="KAK3764886.1"/>
    <property type="molecule type" value="Genomic_DNA"/>
</dbReference>
<organism evidence="2 3">
    <name type="scientific">Elysia crispata</name>
    <name type="common">lettuce slug</name>
    <dbReference type="NCBI Taxonomy" id="231223"/>
    <lineage>
        <taxon>Eukaryota</taxon>
        <taxon>Metazoa</taxon>
        <taxon>Spiralia</taxon>
        <taxon>Lophotrochozoa</taxon>
        <taxon>Mollusca</taxon>
        <taxon>Gastropoda</taxon>
        <taxon>Heterobranchia</taxon>
        <taxon>Euthyneura</taxon>
        <taxon>Panpulmonata</taxon>
        <taxon>Sacoglossa</taxon>
        <taxon>Placobranchoidea</taxon>
        <taxon>Plakobranchidae</taxon>
        <taxon>Elysia</taxon>
    </lineage>
</organism>
<comment type="caution">
    <text evidence="2">The sequence shown here is derived from an EMBL/GenBank/DDBJ whole genome shotgun (WGS) entry which is preliminary data.</text>
</comment>
<dbReference type="Proteomes" id="UP001283361">
    <property type="component" value="Unassembled WGS sequence"/>
</dbReference>
<feature type="region of interest" description="Disordered" evidence="1">
    <location>
        <begin position="1"/>
        <end position="65"/>
    </location>
</feature>
<accession>A0AAE0Z9M2</accession>
<feature type="compositionally biased region" description="Basic and acidic residues" evidence="1">
    <location>
        <begin position="29"/>
        <end position="57"/>
    </location>
</feature>
<gene>
    <name evidence="2" type="ORF">RRG08_025408</name>
</gene>
<dbReference type="AlphaFoldDB" id="A0AAE0Z9M2"/>
<evidence type="ECO:0000313" key="3">
    <source>
        <dbReference type="Proteomes" id="UP001283361"/>
    </source>
</evidence>
<evidence type="ECO:0000313" key="2">
    <source>
        <dbReference type="EMBL" id="KAK3764886.1"/>
    </source>
</evidence>
<keyword evidence="3" id="KW-1185">Reference proteome</keyword>
<name>A0AAE0Z9M2_9GAST</name>
<proteinExistence type="predicted"/>
<feature type="compositionally biased region" description="Basic and acidic residues" evidence="1">
    <location>
        <begin position="1"/>
        <end position="12"/>
    </location>
</feature>
<protein>
    <submittedName>
        <fullName evidence="2">Uncharacterized protein</fullName>
    </submittedName>
</protein>